<organism evidence="2 3">
    <name type="scientific">Tistrella mobilis</name>
    <dbReference type="NCBI Taxonomy" id="171437"/>
    <lineage>
        <taxon>Bacteria</taxon>
        <taxon>Pseudomonadati</taxon>
        <taxon>Pseudomonadota</taxon>
        <taxon>Alphaproteobacteria</taxon>
        <taxon>Geminicoccales</taxon>
        <taxon>Geminicoccaceae</taxon>
        <taxon>Tistrella</taxon>
    </lineage>
</organism>
<feature type="region of interest" description="Disordered" evidence="1">
    <location>
        <begin position="1"/>
        <end position="34"/>
    </location>
</feature>
<feature type="compositionally biased region" description="Low complexity" evidence="1">
    <location>
        <begin position="65"/>
        <end position="78"/>
    </location>
</feature>
<sequence>MTKEHPLPMASAHPGRRIDGTDPKRQAEHDDRSLDRALQDLYAAYGDDTSPPEELMALAREAAAALADAAGQDGGAAMPSEPADPGVLNRTGGSDEHTS</sequence>
<gene>
    <name evidence="2" type="ORF">DCK97_20840</name>
</gene>
<protein>
    <submittedName>
        <fullName evidence="2">Uncharacterized protein</fullName>
    </submittedName>
</protein>
<evidence type="ECO:0000313" key="3">
    <source>
        <dbReference type="Proteomes" id="UP000257706"/>
    </source>
</evidence>
<evidence type="ECO:0000256" key="1">
    <source>
        <dbReference type="SAM" id="MobiDB-lite"/>
    </source>
</evidence>
<dbReference type="EMBL" id="DMAI01000342">
    <property type="protein sequence ID" value="HAE49864.1"/>
    <property type="molecule type" value="Genomic_DNA"/>
</dbReference>
<accession>A0A3B9IPR6</accession>
<feature type="region of interest" description="Disordered" evidence="1">
    <location>
        <begin position="65"/>
        <end position="99"/>
    </location>
</feature>
<dbReference type="AlphaFoldDB" id="A0A3B9IPR6"/>
<evidence type="ECO:0000313" key="2">
    <source>
        <dbReference type="EMBL" id="HAE49864.1"/>
    </source>
</evidence>
<name>A0A3B9IPR6_9PROT</name>
<feature type="compositionally biased region" description="Basic and acidic residues" evidence="1">
    <location>
        <begin position="16"/>
        <end position="34"/>
    </location>
</feature>
<proteinExistence type="predicted"/>
<comment type="caution">
    <text evidence="2">The sequence shown here is derived from an EMBL/GenBank/DDBJ whole genome shotgun (WGS) entry which is preliminary data.</text>
</comment>
<reference evidence="2 3" key="1">
    <citation type="journal article" date="2018" name="Nat. Biotechnol.">
        <title>A standardized bacterial taxonomy based on genome phylogeny substantially revises the tree of life.</title>
        <authorList>
            <person name="Parks D.H."/>
            <person name="Chuvochina M."/>
            <person name="Waite D.W."/>
            <person name="Rinke C."/>
            <person name="Skarshewski A."/>
            <person name="Chaumeil P.A."/>
            <person name="Hugenholtz P."/>
        </authorList>
    </citation>
    <scope>NUCLEOTIDE SEQUENCE [LARGE SCALE GENOMIC DNA]</scope>
    <source>
        <strain evidence="2">UBA8739</strain>
    </source>
</reference>
<dbReference type="Proteomes" id="UP000257706">
    <property type="component" value="Unassembled WGS sequence"/>
</dbReference>